<dbReference type="SMART" id="SM00175">
    <property type="entry name" value="RAB"/>
    <property type="match status" value="1"/>
</dbReference>
<evidence type="ECO:0000256" key="3">
    <source>
        <dbReference type="ARBA" id="ARBA00010142"/>
    </source>
</evidence>
<reference evidence="13" key="1">
    <citation type="journal article" date="2021" name="Evol. Appl.">
        <title>The genome of the Pyrenean desman and the effects of bottlenecks and inbreeding on the genomic landscape of an endangered species.</title>
        <authorList>
            <person name="Escoda L."/>
            <person name="Castresana J."/>
        </authorList>
    </citation>
    <scope>NUCLEOTIDE SEQUENCE</scope>
    <source>
        <strain evidence="13">IBE-C5619</strain>
    </source>
</reference>
<dbReference type="SMART" id="SM00174">
    <property type="entry name" value="RHO"/>
    <property type="match status" value="1"/>
</dbReference>
<keyword evidence="9" id="KW-0449">Lipoprotein</keyword>
<evidence type="ECO:0000256" key="4">
    <source>
        <dbReference type="ARBA" id="ARBA00022475"/>
    </source>
</evidence>
<proteinExistence type="inferred from homology"/>
<keyword evidence="7" id="KW-0342">GTP-binding</keyword>
<evidence type="ECO:0000313" key="14">
    <source>
        <dbReference type="Proteomes" id="UP000700334"/>
    </source>
</evidence>
<feature type="compositionally biased region" description="Pro residues" evidence="11">
    <location>
        <begin position="62"/>
        <end position="72"/>
    </location>
</feature>
<dbReference type="Proteomes" id="UP000700334">
    <property type="component" value="Unassembled WGS sequence"/>
</dbReference>
<dbReference type="InterPro" id="IPR005225">
    <property type="entry name" value="Small_GTP-bd"/>
</dbReference>
<feature type="domain" description="PPM-type phosphatase" evidence="12">
    <location>
        <begin position="130"/>
        <end position="524"/>
    </location>
</feature>
<evidence type="ECO:0000256" key="2">
    <source>
        <dbReference type="ARBA" id="ARBA00004626"/>
    </source>
</evidence>
<name>A0A8J6A9S8_GALPY</name>
<organism evidence="13 14">
    <name type="scientific">Galemys pyrenaicus</name>
    <name type="common">Iberian desman</name>
    <name type="synonym">Pyrenean desman</name>
    <dbReference type="NCBI Taxonomy" id="202257"/>
    <lineage>
        <taxon>Eukaryota</taxon>
        <taxon>Metazoa</taxon>
        <taxon>Chordata</taxon>
        <taxon>Craniata</taxon>
        <taxon>Vertebrata</taxon>
        <taxon>Euteleostomi</taxon>
        <taxon>Mammalia</taxon>
        <taxon>Eutheria</taxon>
        <taxon>Laurasiatheria</taxon>
        <taxon>Eulipotyphla</taxon>
        <taxon>Talpidae</taxon>
        <taxon>Galemys</taxon>
    </lineage>
</organism>
<dbReference type="GO" id="GO:0007264">
    <property type="term" value="P:small GTPase-mediated signal transduction"/>
    <property type="evidence" value="ECO:0007669"/>
    <property type="project" value="InterPro"/>
</dbReference>
<keyword evidence="8" id="KW-0472">Membrane</keyword>
<dbReference type="PROSITE" id="PS51421">
    <property type="entry name" value="RAS"/>
    <property type="match status" value="1"/>
</dbReference>
<dbReference type="PROSITE" id="PS51419">
    <property type="entry name" value="RAB"/>
    <property type="match status" value="1"/>
</dbReference>
<dbReference type="InterPro" id="IPR036457">
    <property type="entry name" value="PPM-type-like_dom_sf"/>
</dbReference>
<dbReference type="OrthoDB" id="10264738at2759"/>
<dbReference type="CDD" id="cd01870">
    <property type="entry name" value="RhoA_like"/>
    <property type="match status" value="1"/>
</dbReference>
<dbReference type="AlphaFoldDB" id="A0A8J6A9S8"/>
<accession>A0A8J6A9S8</accession>
<keyword evidence="14" id="KW-1185">Reference proteome</keyword>
<evidence type="ECO:0000256" key="11">
    <source>
        <dbReference type="SAM" id="MobiDB-lite"/>
    </source>
</evidence>
<dbReference type="Gene3D" id="3.40.50.300">
    <property type="entry name" value="P-loop containing nucleotide triphosphate hydrolases"/>
    <property type="match status" value="1"/>
</dbReference>
<comment type="similarity">
    <text evidence="3">Belongs to the small GTPase superfamily. Rho family.</text>
</comment>
<dbReference type="InterPro" id="IPR001932">
    <property type="entry name" value="PPM-type_phosphatase-like_dom"/>
</dbReference>
<dbReference type="InterPro" id="IPR001806">
    <property type="entry name" value="Small_GTPase"/>
</dbReference>
<evidence type="ECO:0000256" key="7">
    <source>
        <dbReference type="ARBA" id="ARBA00023134"/>
    </source>
</evidence>
<dbReference type="Gene3D" id="3.60.40.10">
    <property type="entry name" value="PPM-type phosphatase domain"/>
    <property type="match status" value="1"/>
</dbReference>
<dbReference type="SMART" id="SM00332">
    <property type="entry name" value="PP2Cc"/>
    <property type="match status" value="1"/>
</dbReference>
<dbReference type="EMBL" id="JAGFMF010011645">
    <property type="protein sequence ID" value="KAG8517646.1"/>
    <property type="molecule type" value="Genomic_DNA"/>
</dbReference>
<dbReference type="CDD" id="cd00143">
    <property type="entry name" value="PP2Cc"/>
    <property type="match status" value="1"/>
</dbReference>
<dbReference type="InterPro" id="IPR027417">
    <property type="entry name" value="P-loop_NTPase"/>
</dbReference>
<evidence type="ECO:0000256" key="8">
    <source>
        <dbReference type="ARBA" id="ARBA00023136"/>
    </source>
</evidence>
<evidence type="ECO:0000256" key="6">
    <source>
        <dbReference type="ARBA" id="ARBA00022741"/>
    </source>
</evidence>
<dbReference type="InterPro" id="IPR003578">
    <property type="entry name" value="Small_GTPase_Rho"/>
</dbReference>
<evidence type="ECO:0000256" key="5">
    <source>
        <dbReference type="ARBA" id="ARBA00022481"/>
    </source>
</evidence>
<dbReference type="PRINTS" id="PR00449">
    <property type="entry name" value="RASTRNSFRMNG"/>
</dbReference>
<evidence type="ECO:0000256" key="9">
    <source>
        <dbReference type="ARBA" id="ARBA00023288"/>
    </source>
</evidence>
<keyword evidence="5" id="KW-0488">Methylation</keyword>
<feature type="non-terminal residue" evidence="13">
    <location>
        <position position="1"/>
    </location>
</feature>
<evidence type="ECO:0000259" key="12">
    <source>
        <dbReference type="PROSITE" id="PS51746"/>
    </source>
</evidence>
<keyword evidence="4" id="KW-1003">Cell membrane</keyword>
<dbReference type="FunFam" id="3.40.50.300:FF:000095">
    <property type="entry name" value="Rho-related GTP-binding protein RhoC"/>
    <property type="match status" value="1"/>
</dbReference>
<comment type="caution">
    <text evidence="13">The sequence shown here is derived from an EMBL/GenBank/DDBJ whole genome shotgun (WGS) entry which is preliminary data.</text>
</comment>
<keyword evidence="6" id="KW-0547">Nucleotide-binding</keyword>
<protein>
    <submittedName>
        <fullName evidence="13">Protein phosphatase 1J</fullName>
    </submittedName>
</protein>
<evidence type="ECO:0000313" key="13">
    <source>
        <dbReference type="EMBL" id="KAG8517646.1"/>
    </source>
</evidence>
<dbReference type="PROSITE" id="PS51746">
    <property type="entry name" value="PPM_2"/>
    <property type="match status" value="1"/>
</dbReference>
<comment type="subcellular location">
    <subcellularLocation>
        <location evidence="1">Cell membrane</location>
        <topology evidence="1">Lipid-anchor</topology>
    </subcellularLocation>
    <subcellularLocation>
        <location evidence="2">Cleavage furrow</location>
    </subcellularLocation>
</comment>
<keyword evidence="10" id="KW-0636">Prenylation</keyword>
<gene>
    <name evidence="13" type="ORF">J0S82_015717</name>
</gene>
<dbReference type="GO" id="GO:0032154">
    <property type="term" value="C:cleavage furrow"/>
    <property type="evidence" value="ECO:0007669"/>
    <property type="project" value="UniProtKB-SubCell"/>
</dbReference>
<dbReference type="PROSITE" id="PS51420">
    <property type="entry name" value="RHO"/>
    <property type="match status" value="1"/>
</dbReference>
<feature type="region of interest" description="Disordered" evidence="11">
    <location>
        <begin position="1"/>
        <end position="130"/>
    </location>
</feature>
<dbReference type="SMART" id="SM00173">
    <property type="entry name" value="RAS"/>
    <property type="match status" value="1"/>
</dbReference>
<dbReference type="GO" id="GO:0003924">
    <property type="term" value="F:GTPase activity"/>
    <property type="evidence" value="ECO:0007669"/>
    <property type="project" value="InterPro"/>
</dbReference>
<dbReference type="SUPFAM" id="SSF52540">
    <property type="entry name" value="P-loop containing nucleoside triphosphate hydrolases"/>
    <property type="match status" value="1"/>
</dbReference>
<evidence type="ECO:0000256" key="10">
    <source>
        <dbReference type="ARBA" id="ARBA00023289"/>
    </source>
</evidence>
<dbReference type="Pfam" id="PF00071">
    <property type="entry name" value="Ras"/>
    <property type="match status" value="1"/>
</dbReference>
<dbReference type="NCBIfam" id="TIGR00231">
    <property type="entry name" value="small_GTP"/>
    <property type="match status" value="1"/>
</dbReference>
<dbReference type="Pfam" id="PF00481">
    <property type="entry name" value="PP2C"/>
    <property type="match status" value="2"/>
</dbReference>
<feature type="compositionally biased region" description="Gly residues" evidence="11">
    <location>
        <begin position="1"/>
        <end position="27"/>
    </location>
</feature>
<dbReference type="GO" id="GO:0005525">
    <property type="term" value="F:GTP binding"/>
    <property type="evidence" value="ECO:0007669"/>
    <property type="project" value="UniProtKB-KW"/>
</dbReference>
<evidence type="ECO:0000256" key="1">
    <source>
        <dbReference type="ARBA" id="ARBA00004193"/>
    </source>
</evidence>
<sequence>GAGPWWGGARAEGGAGPGPRAGRGGSMLGRVRSAVAHLVSSGGAPPPRPKSPDLPDATSAPPAAPPEAPRSPPAKTGAGSAAPAKTAEARASFSRPTFLQLSPGGLRRADDHAGRAVQSPPDTGRRLPWSTGYAEVINAGKSRHNEDQACCEVVYVEGRRSVSGVPGETSQGQGLCFYYWGLFDGHAGGGAAEMASRLLHRHIREQLKDLVEILQDPSPPPLCLPSTPGVPGASDHSHLVAPHSCWSSQKEVTHESLVVGALENAFQLMDEQMARERHGHQVEGGCCALVVVYLLGKVYVANAGDSRAIIVRNGEIIPMSREFTPETERQRLQLLGFLKPELLGGEFTHLEFPRRVQAKELGRRMLYRDQNMTGWAYKKIELEDLRFPLVCGEGKKARVMATIGVTRGLGDHKLKVCSSTLPIKPFLSCFPEVQVYDLTQYEHCPDDVLVLGTDGLWDVTSDCEVAATVDRVLSAYEPNDPSRYTALAQALVLGARGTPRDRGWRLPNNKLGSGDDISVFIIPLGGPGTPAMAAIRKKLVIVGDGACGKTCLLIVFSKDQFPEVYVPTVFENYIADIEVDGKQVELALWDTAGQEDYDRLRPLSYPDTDVILMCFSIDSPDSLENIPEKWTPEVKHFCPNVPIILVGNKKDLRQDEHTRRELAKMKQEPVRSEEGRDMANRISAFGYLECSAKTKEGVREVFEMATRAGLQVRKNKRRKGCPLL</sequence>
<dbReference type="SUPFAM" id="SSF81606">
    <property type="entry name" value="PP2C-like"/>
    <property type="match status" value="1"/>
</dbReference>
<dbReference type="PANTHER" id="PTHR24072">
    <property type="entry name" value="RHO FAMILY GTPASE"/>
    <property type="match status" value="1"/>
</dbReference>